<accession>A0ABR4SAD4</accession>
<keyword evidence="3" id="KW-1185">Reference proteome</keyword>
<dbReference type="Gene3D" id="3.90.70.10">
    <property type="entry name" value="Cysteine proteinases"/>
    <property type="match status" value="1"/>
</dbReference>
<gene>
    <name evidence="2" type="ORF">DC60_08525</name>
</gene>
<evidence type="ECO:0000259" key="1">
    <source>
        <dbReference type="Pfam" id="PF13529"/>
    </source>
</evidence>
<dbReference type="InterPro" id="IPR039564">
    <property type="entry name" value="Peptidase_C39-like"/>
</dbReference>
<evidence type="ECO:0000313" key="2">
    <source>
        <dbReference type="EMBL" id="KDR62626.1"/>
    </source>
</evidence>
<dbReference type="EMBL" id="JHDU01000014">
    <property type="protein sequence ID" value="KDR62626.1"/>
    <property type="molecule type" value="Genomic_DNA"/>
</dbReference>
<sequence length="197" mass="21485">MPYYSQWESASLVPDFISGRTPATEDPLWQKSGADSPEEYGYWAPRMCGVACLRMALDHWGHQVPPSIPLVRDLCEAGAYVREGDSVKGLIYRPFTEYVQARWGLTAEVRPNLPPAELPEILHGGRLALLSVHKTIRTPHVEPPSRGGHLVLAVGANKEAVLVNNPSGLPGSSQTAAAVPWARLDAFYAHRGVILGD</sequence>
<comment type="caution">
    <text evidence="2">The sequence shown here is derived from an EMBL/GenBank/DDBJ whole genome shotgun (WGS) entry which is preliminary data.</text>
</comment>
<reference evidence="2 3" key="1">
    <citation type="submission" date="2014-03" db="EMBL/GenBank/DDBJ databases">
        <title>Genome Sequence of Streptomyces wadayamensis A23 strain, an endophytic actinobacteria from Citrus reticulata.</title>
        <authorList>
            <person name="de Oliveira L.G."/>
            <person name="Tormet G.D."/>
            <person name="Marcon J."/>
            <person name="Samborsky M."/>
            <person name="Araujo W.L."/>
            <person name="de Azevedo J.L."/>
        </authorList>
    </citation>
    <scope>NUCLEOTIDE SEQUENCE [LARGE SCALE GENOMIC DNA]</scope>
    <source>
        <strain evidence="2 3">A23</strain>
    </source>
</reference>
<evidence type="ECO:0000313" key="3">
    <source>
        <dbReference type="Proteomes" id="UP000027443"/>
    </source>
</evidence>
<name>A0ABR4SAD4_9ACTN</name>
<protein>
    <recommendedName>
        <fullName evidence="1">Peptidase C39-like domain-containing protein</fullName>
    </recommendedName>
</protein>
<organism evidence="2 3">
    <name type="scientific">Streptomyces wadayamensis</name>
    <dbReference type="NCBI Taxonomy" id="141454"/>
    <lineage>
        <taxon>Bacteria</taxon>
        <taxon>Bacillati</taxon>
        <taxon>Actinomycetota</taxon>
        <taxon>Actinomycetes</taxon>
        <taxon>Kitasatosporales</taxon>
        <taxon>Streptomycetaceae</taxon>
        <taxon>Streptomyces</taxon>
    </lineage>
</organism>
<feature type="domain" description="Peptidase C39-like" evidence="1">
    <location>
        <begin position="2"/>
        <end position="166"/>
    </location>
</feature>
<dbReference type="Proteomes" id="UP000027443">
    <property type="component" value="Unassembled WGS sequence"/>
</dbReference>
<proteinExistence type="predicted"/>
<dbReference type="Pfam" id="PF13529">
    <property type="entry name" value="Peptidase_C39_2"/>
    <property type="match status" value="1"/>
</dbReference>